<dbReference type="Pfam" id="PF00804">
    <property type="entry name" value="Syntaxin"/>
    <property type="match status" value="1"/>
</dbReference>
<dbReference type="SUPFAM" id="SSF47661">
    <property type="entry name" value="t-snare proteins"/>
    <property type="match status" value="1"/>
</dbReference>
<protein>
    <recommendedName>
        <fullName evidence="2">Syntaxin N-terminal domain-containing protein</fullName>
    </recommendedName>
</protein>
<dbReference type="Gene3D" id="1.20.58.70">
    <property type="match status" value="1"/>
</dbReference>
<dbReference type="Proteomes" id="UP000594263">
    <property type="component" value="Unplaced"/>
</dbReference>
<dbReference type="GO" id="GO:0016192">
    <property type="term" value="P:vesicle-mediated transport"/>
    <property type="evidence" value="ECO:0007669"/>
    <property type="project" value="InterPro"/>
</dbReference>
<dbReference type="OMA" id="EEAKMTH"/>
<dbReference type="InterPro" id="IPR006011">
    <property type="entry name" value="Syntaxin_N"/>
</dbReference>
<keyword evidence="1" id="KW-0813">Transport</keyword>
<dbReference type="EnsemblPlants" id="Kaladp0059s0192.1.v1.1">
    <property type="protein sequence ID" value="Kaladp0059s0192.1.v1.1"/>
    <property type="gene ID" value="Kaladp0059s0192.v1.1"/>
</dbReference>
<dbReference type="GO" id="GO:0015031">
    <property type="term" value="P:protein transport"/>
    <property type="evidence" value="ECO:0007669"/>
    <property type="project" value="UniProtKB-KW"/>
</dbReference>
<evidence type="ECO:0000256" key="1">
    <source>
        <dbReference type="ARBA" id="ARBA00022927"/>
    </source>
</evidence>
<dbReference type="SMART" id="SM00503">
    <property type="entry name" value="SynN"/>
    <property type="match status" value="1"/>
</dbReference>
<reference evidence="3" key="1">
    <citation type="submission" date="2021-01" db="UniProtKB">
        <authorList>
            <consortium name="EnsemblPlants"/>
        </authorList>
    </citation>
    <scope>IDENTIFICATION</scope>
</reference>
<feature type="domain" description="Syntaxin N-terminal" evidence="2">
    <location>
        <begin position="20"/>
        <end position="126"/>
    </location>
</feature>
<accession>A0A7N0ZZL4</accession>
<dbReference type="InterPro" id="IPR010989">
    <property type="entry name" value="SNARE"/>
</dbReference>
<keyword evidence="4" id="KW-1185">Reference proteome</keyword>
<keyword evidence="1" id="KW-0653">Protein transport</keyword>
<dbReference type="AlphaFoldDB" id="A0A7N0ZZL4"/>
<name>A0A7N0ZZL4_KALFE</name>
<dbReference type="GO" id="GO:0016020">
    <property type="term" value="C:membrane"/>
    <property type="evidence" value="ECO:0007669"/>
    <property type="project" value="InterPro"/>
</dbReference>
<sequence>MKDRPEAQHDNVELTAAEQQVDHDMNLFLAEAEKVKTEMNSIKEILTKLQEANEESKSLHKPEALKELRNRINSEIVTVLKKAKRIRVQLEQMDRADASIRSCALQAEDLMMEFQALRQWMMAEYK</sequence>
<dbReference type="Gramene" id="Kaladp0059s0192.1.v1.1">
    <property type="protein sequence ID" value="Kaladp0059s0192.1.v1.1"/>
    <property type="gene ID" value="Kaladp0059s0192.v1.1"/>
</dbReference>
<evidence type="ECO:0000313" key="3">
    <source>
        <dbReference type="EnsemblPlants" id="Kaladp0059s0192.1.v1.1"/>
    </source>
</evidence>
<organism evidence="3 4">
    <name type="scientific">Kalanchoe fedtschenkoi</name>
    <name type="common">Lavender scallops</name>
    <name type="synonym">South American air plant</name>
    <dbReference type="NCBI Taxonomy" id="63787"/>
    <lineage>
        <taxon>Eukaryota</taxon>
        <taxon>Viridiplantae</taxon>
        <taxon>Streptophyta</taxon>
        <taxon>Embryophyta</taxon>
        <taxon>Tracheophyta</taxon>
        <taxon>Spermatophyta</taxon>
        <taxon>Magnoliopsida</taxon>
        <taxon>eudicotyledons</taxon>
        <taxon>Gunneridae</taxon>
        <taxon>Pentapetalae</taxon>
        <taxon>Saxifragales</taxon>
        <taxon>Crassulaceae</taxon>
        <taxon>Kalanchoe</taxon>
    </lineage>
</organism>
<evidence type="ECO:0000259" key="2">
    <source>
        <dbReference type="SMART" id="SM00503"/>
    </source>
</evidence>
<proteinExistence type="predicted"/>
<evidence type="ECO:0000313" key="4">
    <source>
        <dbReference type="Proteomes" id="UP000594263"/>
    </source>
</evidence>